<sequence length="331" mass="34558">MRSSVLLSAAFAANAMAVPAKLDKRVYVTDFELVTVTQLVTEGVELPGVTSTVTISEGAPVQTIPASTIVSTFAPPPPPPPPSTTETPIIVLPTTTAAPTTTQAPTSEAPAPAPTTTQSVNVANVPSKTPSSGGFQFQPLCSLPSGTGTGSLTTTPTTDAAKKWLAYHNAHRTNHTTCSMYWDYNLEAEAKKAADTCVYAHTKSDGQNMAEYTVYGTQLTADNLTTAAGTFSNMYYSEGQYFLGQYGLPTPTTGEDVGHFTQMIWKDSYSVGCATTQCDSMLLSFCNYAPGGNILTTYATNVLSLISSPLAPLCAESGGASGCITDAQLGL</sequence>
<feature type="region of interest" description="Disordered" evidence="1">
    <location>
        <begin position="99"/>
        <end position="118"/>
    </location>
</feature>
<comment type="caution">
    <text evidence="4">The sequence shown here is derived from an EMBL/GenBank/DDBJ whole genome shotgun (WGS) entry which is preliminary data.</text>
</comment>
<feature type="domain" description="SCP" evidence="3">
    <location>
        <begin position="159"/>
        <end position="296"/>
    </location>
</feature>
<dbReference type="PROSITE" id="PS01009">
    <property type="entry name" value="CRISP_1"/>
    <property type="match status" value="1"/>
</dbReference>
<dbReference type="InterPro" id="IPR014044">
    <property type="entry name" value="CAP_dom"/>
</dbReference>
<protein>
    <submittedName>
        <fullName evidence="4">CAP domain-containing protein</fullName>
    </submittedName>
</protein>
<keyword evidence="5" id="KW-1185">Reference proteome</keyword>
<dbReference type="InterPro" id="IPR018244">
    <property type="entry name" value="Allrgn_V5/Tpx1_CS"/>
</dbReference>
<dbReference type="SMART" id="SM00198">
    <property type="entry name" value="SCP"/>
    <property type="match status" value="1"/>
</dbReference>
<proteinExistence type="predicted"/>
<keyword evidence="2" id="KW-0732">Signal</keyword>
<feature type="signal peptide" evidence="2">
    <location>
        <begin position="1"/>
        <end position="17"/>
    </location>
</feature>
<dbReference type="EMBL" id="JBBWRZ010000005">
    <property type="protein sequence ID" value="KAK8235920.1"/>
    <property type="molecule type" value="Genomic_DNA"/>
</dbReference>
<reference evidence="4 5" key="1">
    <citation type="submission" date="2024-04" db="EMBL/GenBank/DDBJ databases">
        <title>Phyllosticta paracitricarpa is synonymous to the EU quarantine fungus P. citricarpa based on phylogenomic analyses.</title>
        <authorList>
            <consortium name="Lawrence Berkeley National Laboratory"/>
            <person name="Van Ingen-Buijs V.A."/>
            <person name="Van Westerhoven A.C."/>
            <person name="Haridas S."/>
            <person name="Skiadas P."/>
            <person name="Martin F."/>
            <person name="Groenewald J.Z."/>
            <person name="Crous P.W."/>
            <person name="Seidl M.F."/>
        </authorList>
    </citation>
    <scope>NUCLEOTIDE SEQUENCE [LARGE SCALE GENOMIC DNA]</scope>
    <source>
        <strain evidence="4 5">CBS 123374</strain>
    </source>
</reference>
<evidence type="ECO:0000313" key="4">
    <source>
        <dbReference type="EMBL" id="KAK8235920.1"/>
    </source>
</evidence>
<feature type="chain" id="PRO_5045515825" evidence="2">
    <location>
        <begin position="18"/>
        <end position="331"/>
    </location>
</feature>
<evidence type="ECO:0000256" key="1">
    <source>
        <dbReference type="SAM" id="MobiDB-lite"/>
    </source>
</evidence>
<evidence type="ECO:0000256" key="2">
    <source>
        <dbReference type="SAM" id="SignalP"/>
    </source>
</evidence>
<dbReference type="InterPro" id="IPR035940">
    <property type="entry name" value="CAP_sf"/>
</dbReference>
<evidence type="ECO:0000259" key="3">
    <source>
        <dbReference type="SMART" id="SM00198"/>
    </source>
</evidence>
<dbReference type="PANTHER" id="PTHR10334">
    <property type="entry name" value="CYSTEINE-RICH SECRETORY PROTEIN-RELATED"/>
    <property type="match status" value="1"/>
</dbReference>
<organism evidence="4 5">
    <name type="scientific">Phyllosticta capitalensis</name>
    <dbReference type="NCBI Taxonomy" id="121624"/>
    <lineage>
        <taxon>Eukaryota</taxon>
        <taxon>Fungi</taxon>
        <taxon>Dikarya</taxon>
        <taxon>Ascomycota</taxon>
        <taxon>Pezizomycotina</taxon>
        <taxon>Dothideomycetes</taxon>
        <taxon>Dothideomycetes incertae sedis</taxon>
        <taxon>Botryosphaeriales</taxon>
        <taxon>Phyllostictaceae</taxon>
        <taxon>Phyllosticta</taxon>
    </lineage>
</organism>
<gene>
    <name evidence="4" type="ORF">HDK90DRAFT_511030</name>
</gene>
<accession>A0ABR1YR54</accession>
<feature type="compositionally biased region" description="Low complexity" evidence="1">
    <location>
        <begin position="99"/>
        <end position="117"/>
    </location>
</feature>
<dbReference type="CDD" id="cd05380">
    <property type="entry name" value="CAP_euk"/>
    <property type="match status" value="1"/>
</dbReference>
<name>A0ABR1YR54_9PEZI</name>
<dbReference type="Proteomes" id="UP001492380">
    <property type="component" value="Unassembled WGS sequence"/>
</dbReference>
<dbReference type="Gene3D" id="3.40.33.10">
    <property type="entry name" value="CAP"/>
    <property type="match status" value="1"/>
</dbReference>
<dbReference type="PRINTS" id="PR00837">
    <property type="entry name" value="V5TPXLIKE"/>
</dbReference>
<dbReference type="InterPro" id="IPR001283">
    <property type="entry name" value="CRISP-related"/>
</dbReference>
<evidence type="ECO:0000313" key="5">
    <source>
        <dbReference type="Proteomes" id="UP001492380"/>
    </source>
</evidence>
<dbReference type="SUPFAM" id="SSF55797">
    <property type="entry name" value="PR-1-like"/>
    <property type="match status" value="1"/>
</dbReference>
<dbReference type="Pfam" id="PF00188">
    <property type="entry name" value="CAP"/>
    <property type="match status" value="1"/>
</dbReference>